<sequence>MLRGAFVLWNLRFFNVERSLARRLQQDTHYPFQVQQPNGEEQPRHQAQQAGPWGVQGTWSHITQSSWRCLRRPQEDVSDAASLGCSVVKRGPETTFCTPEPALEPTNVLHTRSRTYKCSTCPTPESTSLLPSLLQNPLQN</sequence>
<keyword evidence="3" id="KW-1185">Reference proteome</keyword>
<evidence type="ECO:0000256" key="1">
    <source>
        <dbReference type="SAM" id="MobiDB-lite"/>
    </source>
</evidence>
<proteinExistence type="predicted"/>
<feature type="compositionally biased region" description="Polar residues" evidence="1">
    <location>
        <begin position="34"/>
        <end position="49"/>
    </location>
</feature>
<accession>A0A9D3XCL3</accession>
<protein>
    <submittedName>
        <fullName evidence="2">Uncharacterized protein</fullName>
    </submittedName>
</protein>
<dbReference type="Proteomes" id="UP000827986">
    <property type="component" value="Unassembled WGS sequence"/>
</dbReference>
<dbReference type="EMBL" id="JAHDVG010000474">
    <property type="protein sequence ID" value="KAH1177502.1"/>
    <property type="molecule type" value="Genomic_DNA"/>
</dbReference>
<comment type="caution">
    <text evidence="2">The sequence shown here is derived from an EMBL/GenBank/DDBJ whole genome shotgun (WGS) entry which is preliminary data.</text>
</comment>
<dbReference type="AlphaFoldDB" id="A0A9D3XCL3"/>
<gene>
    <name evidence="2" type="ORF">KIL84_011204</name>
</gene>
<organism evidence="2 3">
    <name type="scientific">Mauremys mutica</name>
    <name type="common">yellowpond turtle</name>
    <dbReference type="NCBI Taxonomy" id="74926"/>
    <lineage>
        <taxon>Eukaryota</taxon>
        <taxon>Metazoa</taxon>
        <taxon>Chordata</taxon>
        <taxon>Craniata</taxon>
        <taxon>Vertebrata</taxon>
        <taxon>Euteleostomi</taxon>
        <taxon>Archelosauria</taxon>
        <taxon>Testudinata</taxon>
        <taxon>Testudines</taxon>
        <taxon>Cryptodira</taxon>
        <taxon>Durocryptodira</taxon>
        <taxon>Testudinoidea</taxon>
        <taxon>Geoemydidae</taxon>
        <taxon>Geoemydinae</taxon>
        <taxon>Mauremys</taxon>
    </lineage>
</organism>
<name>A0A9D3XCL3_9SAUR</name>
<evidence type="ECO:0000313" key="2">
    <source>
        <dbReference type="EMBL" id="KAH1177502.1"/>
    </source>
</evidence>
<reference evidence="2" key="1">
    <citation type="submission" date="2021-09" db="EMBL/GenBank/DDBJ databases">
        <title>The genome of Mauremys mutica provides insights into the evolution of semi-aquatic lifestyle.</title>
        <authorList>
            <person name="Gong S."/>
            <person name="Gao Y."/>
        </authorList>
    </citation>
    <scope>NUCLEOTIDE SEQUENCE</scope>
    <source>
        <strain evidence="2">MM-2020</strain>
        <tissue evidence="2">Muscle</tissue>
    </source>
</reference>
<evidence type="ECO:0000313" key="3">
    <source>
        <dbReference type="Proteomes" id="UP000827986"/>
    </source>
</evidence>
<feature type="region of interest" description="Disordered" evidence="1">
    <location>
        <begin position="34"/>
        <end position="57"/>
    </location>
</feature>